<feature type="compositionally biased region" description="Pro residues" evidence="2">
    <location>
        <begin position="419"/>
        <end position="431"/>
    </location>
</feature>
<reference evidence="3 4" key="2">
    <citation type="submission" date="2015-05" db="EMBL/GenBank/DDBJ databases">
        <authorList>
            <person name="Morales-Cruz A."/>
            <person name="Amrine K.C."/>
            <person name="Cantu D."/>
        </authorList>
    </citation>
    <scope>NUCLEOTIDE SEQUENCE [LARGE SCALE GENOMIC DNA]</scope>
    <source>
        <strain evidence="3">UCRPC4</strain>
    </source>
</reference>
<proteinExistence type="predicted"/>
<dbReference type="EMBL" id="LCWF01000006">
    <property type="protein sequence ID" value="KKY29092.1"/>
    <property type="molecule type" value="Genomic_DNA"/>
</dbReference>
<accession>A0A0G2F2S0</accession>
<reference evidence="3 4" key="1">
    <citation type="submission" date="2015-05" db="EMBL/GenBank/DDBJ databases">
        <title>Distinctive expansion of gene families associated with plant cell wall degradation and secondary metabolism in the genomes of grapevine trunk pathogens.</title>
        <authorList>
            <person name="Lawrence D.P."/>
            <person name="Travadon R."/>
            <person name="Rolshausen P.E."/>
            <person name="Baumgartner K."/>
        </authorList>
    </citation>
    <scope>NUCLEOTIDE SEQUENCE [LARGE SCALE GENOMIC DNA]</scope>
    <source>
        <strain evidence="3">UCRPC4</strain>
    </source>
</reference>
<keyword evidence="1" id="KW-0175">Coiled coil</keyword>
<feature type="region of interest" description="Disordered" evidence="2">
    <location>
        <begin position="388"/>
        <end position="457"/>
    </location>
</feature>
<feature type="compositionally biased region" description="Low complexity" evidence="2">
    <location>
        <begin position="481"/>
        <end position="496"/>
    </location>
</feature>
<keyword evidence="4" id="KW-1185">Reference proteome</keyword>
<evidence type="ECO:0000313" key="4">
    <source>
        <dbReference type="Proteomes" id="UP000053317"/>
    </source>
</evidence>
<evidence type="ECO:0000256" key="2">
    <source>
        <dbReference type="SAM" id="MobiDB-lite"/>
    </source>
</evidence>
<feature type="region of interest" description="Disordered" evidence="2">
    <location>
        <begin position="475"/>
        <end position="496"/>
    </location>
</feature>
<evidence type="ECO:0000256" key="1">
    <source>
        <dbReference type="SAM" id="Coils"/>
    </source>
</evidence>
<dbReference type="Proteomes" id="UP000053317">
    <property type="component" value="Unassembled WGS sequence"/>
</dbReference>
<evidence type="ECO:0000313" key="3">
    <source>
        <dbReference type="EMBL" id="KKY29092.1"/>
    </source>
</evidence>
<comment type="caution">
    <text evidence="3">The sequence shown here is derived from an EMBL/GenBank/DDBJ whole genome shotgun (WGS) entry which is preliminary data.</text>
</comment>
<dbReference type="AlphaFoldDB" id="A0A0G2F2S0"/>
<sequence>MTESEHIPRMAFYYQGIRRDSLGQLVALAASTNPNGASMQDVEAKALPFILRYVNYLLAVQRNHDARCFLEGSIGELCHVATSTPNNTKIQARERFETVIRLFELSHYLGANISFALQQLTRALPVEGLHAKARVDLAILSLSNGNSKEQMKCYKNAMKILEKETEQYNKHQTALPIHSILYNPDLRLALTALRTAKEHKLDDDASWIRIWYFRRSPRGPSQSGDTSLSKVVTALLDFCISSLKKEPVNLSSMQSHQDGTKLCLERSRLSAIFEYLWYQWCQSSCPLGDQQALYEYTLGTINACEVDVWLSVSALVLAQSLLRSNRRSATPDDDLFLTSALELKYSRMADYLFSLTLSHTLSGSFQDDDERTGLAEYLDIMAAHLHRPVESEKPQARMSMDPVAEVPEEHETRHTTPSHRPPAPASAPKPTPASQNSQPRHEDPTTTEEPTSFLEDPPFYEQSIHSSISDFRKISHHPHVSSSSSAAGGGQNRSSSSYYSIVSLSSSQRYLFGRRMSFGSLMSGRSSNRDALDAEGDVTMGD</sequence>
<name>A0A0G2F2S0_PHACM</name>
<protein>
    <submittedName>
        <fullName evidence="3">Uncharacterized protein</fullName>
    </submittedName>
</protein>
<feature type="coiled-coil region" evidence="1">
    <location>
        <begin position="144"/>
        <end position="171"/>
    </location>
</feature>
<organism evidence="3 4">
    <name type="scientific">Phaeomoniella chlamydospora</name>
    <name type="common">Phaeoacremonium chlamydosporum</name>
    <dbReference type="NCBI Taxonomy" id="158046"/>
    <lineage>
        <taxon>Eukaryota</taxon>
        <taxon>Fungi</taxon>
        <taxon>Dikarya</taxon>
        <taxon>Ascomycota</taxon>
        <taxon>Pezizomycotina</taxon>
        <taxon>Eurotiomycetes</taxon>
        <taxon>Chaetothyriomycetidae</taxon>
        <taxon>Phaeomoniellales</taxon>
        <taxon>Phaeomoniellaceae</taxon>
        <taxon>Phaeomoniella</taxon>
    </lineage>
</organism>
<feature type="region of interest" description="Disordered" evidence="2">
    <location>
        <begin position="519"/>
        <end position="542"/>
    </location>
</feature>
<gene>
    <name evidence="3" type="ORF">UCRPC4_g00281</name>
</gene>